<keyword evidence="8 9" id="KW-0413">Isomerase</keyword>
<evidence type="ECO:0000256" key="8">
    <source>
        <dbReference type="ARBA" id="ARBA00023235"/>
    </source>
</evidence>
<dbReference type="EC" id="5.3.1.24" evidence="3 9"/>
<keyword evidence="6 9" id="KW-0822">Tryptophan biosynthesis</keyword>
<dbReference type="PANTHER" id="PTHR42894">
    <property type="entry name" value="N-(5'-PHOSPHORIBOSYL)ANTHRANILATE ISOMERASE"/>
    <property type="match status" value="1"/>
</dbReference>
<evidence type="ECO:0000313" key="12">
    <source>
        <dbReference type="Proteomes" id="UP000289200"/>
    </source>
</evidence>
<evidence type="ECO:0000256" key="3">
    <source>
        <dbReference type="ARBA" id="ARBA00012572"/>
    </source>
</evidence>
<proteinExistence type="inferred from homology"/>
<protein>
    <recommendedName>
        <fullName evidence="4 9">N-(5'-phosphoribosyl)anthranilate isomerase</fullName>
        <shortName evidence="9">PRAI</shortName>
        <ecNumber evidence="3 9">5.3.1.24</ecNumber>
    </recommendedName>
</protein>
<dbReference type="PANTHER" id="PTHR42894:SF1">
    <property type="entry name" value="N-(5'-PHOSPHORIBOSYL)ANTHRANILATE ISOMERASE"/>
    <property type="match status" value="1"/>
</dbReference>
<dbReference type="NCBIfam" id="NF002295">
    <property type="entry name" value="PRK01222.1-1"/>
    <property type="match status" value="1"/>
</dbReference>
<dbReference type="Proteomes" id="UP000289200">
    <property type="component" value="Unassembled WGS sequence"/>
</dbReference>
<evidence type="ECO:0000256" key="4">
    <source>
        <dbReference type="ARBA" id="ARBA00022272"/>
    </source>
</evidence>
<name>A0A447CS73_9BRAD</name>
<dbReference type="RefSeq" id="WP_129608193.1">
    <property type="nucleotide sequence ID" value="NZ_UWOC01000099.1"/>
</dbReference>
<dbReference type="SUPFAM" id="SSF51366">
    <property type="entry name" value="Ribulose-phoshate binding barrel"/>
    <property type="match status" value="1"/>
</dbReference>
<evidence type="ECO:0000256" key="5">
    <source>
        <dbReference type="ARBA" id="ARBA00022605"/>
    </source>
</evidence>
<dbReference type="HAMAP" id="MF_00135">
    <property type="entry name" value="PRAI"/>
    <property type="match status" value="1"/>
</dbReference>
<comment type="pathway">
    <text evidence="2 9">Amino-acid biosynthesis; L-tryptophan biosynthesis; L-tryptophan from chorismate: step 3/5.</text>
</comment>
<comment type="caution">
    <text evidence="11">The sequence shown here is derived from an EMBL/GenBank/DDBJ whole genome shotgun (WGS) entry which is preliminary data.</text>
</comment>
<dbReference type="InterPro" id="IPR044643">
    <property type="entry name" value="TrpF_fam"/>
</dbReference>
<dbReference type="OrthoDB" id="9796196at2"/>
<feature type="domain" description="N-(5'phosphoribosyl) anthranilate isomerase (PRAI)" evidence="10">
    <location>
        <begin position="5"/>
        <end position="208"/>
    </location>
</feature>
<accession>A0A447CS73</accession>
<reference evidence="12" key="1">
    <citation type="submission" date="2018-10" db="EMBL/GenBank/DDBJ databases">
        <authorList>
            <person name="Peiro R."/>
            <person name="Begona"/>
            <person name="Cbmso G."/>
            <person name="Lopez M."/>
            <person name="Gonzalez S."/>
            <person name="Sacristan E."/>
            <person name="Castillo E."/>
        </authorList>
    </citation>
    <scope>NUCLEOTIDE SEQUENCE [LARGE SCALE GENOMIC DNA]</scope>
</reference>
<dbReference type="Pfam" id="PF00697">
    <property type="entry name" value="PRAI"/>
    <property type="match status" value="1"/>
</dbReference>
<organism evidence="11 12">
    <name type="scientific">Rhodoplanes serenus</name>
    <dbReference type="NCBI Taxonomy" id="200615"/>
    <lineage>
        <taxon>Bacteria</taxon>
        <taxon>Pseudomonadati</taxon>
        <taxon>Pseudomonadota</taxon>
        <taxon>Alphaproteobacteria</taxon>
        <taxon>Hyphomicrobiales</taxon>
        <taxon>Nitrobacteraceae</taxon>
        <taxon>Rhodoplanes</taxon>
    </lineage>
</organism>
<dbReference type="AlphaFoldDB" id="A0A447CS73"/>
<evidence type="ECO:0000256" key="7">
    <source>
        <dbReference type="ARBA" id="ARBA00023141"/>
    </source>
</evidence>
<dbReference type="InterPro" id="IPR011060">
    <property type="entry name" value="RibuloseP-bd_barrel"/>
</dbReference>
<evidence type="ECO:0000256" key="2">
    <source>
        <dbReference type="ARBA" id="ARBA00004664"/>
    </source>
</evidence>
<dbReference type="InterPro" id="IPR001240">
    <property type="entry name" value="PRAI_dom"/>
</dbReference>
<comment type="catalytic activity">
    <reaction evidence="1 9">
        <text>N-(5-phospho-beta-D-ribosyl)anthranilate = 1-(2-carboxyphenylamino)-1-deoxy-D-ribulose 5-phosphate</text>
        <dbReference type="Rhea" id="RHEA:21540"/>
        <dbReference type="ChEBI" id="CHEBI:18277"/>
        <dbReference type="ChEBI" id="CHEBI:58613"/>
        <dbReference type="EC" id="5.3.1.24"/>
    </reaction>
</comment>
<keyword evidence="7 9" id="KW-0057">Aromatic amino acid biosynthesis</keyword>
<keyword evidence="5 9" id="KW-0028">Amino-acid biosynthesis</keyword>
<gene>
    <name evidence="9 11" type="primary">trpF</name>
    <name evidence="11" type="ORF">RHODGE_RHODGE_01195</name>
</gene>
<dbReference type="InterPro" id="IPR013785">
    <property type="entry name" value="Aldolase_TIM"/>
</dbReference>
<comment type="similarity">
    <text evidence="9">Belongs to the TrpF family.</text>
</comment>
<evidence type="ECO:0000256" key="9">
    <source>
        <dbReference type="HAMAP-Rule" id="MF_00135"/>
    </source>
</evidence>
<evidence type="ECO:0000313" key="11">
    <source>
        <dbReference type="EMBL" id="VCU08059.1"/>
    </source>
</evidence>
<dbReference type="CDD" id="cd00405">
    <property type="entry name" value="PRAI"/>
    <property type="match status" value="1"/>
</dbReference>
<dbReference type="GO" id="GO:0000162">
    <property type="term" value="P:L-tryptophan biosynthetic process"/>
    <property type="evidence" value="ECO:0007669"/>
    <property type="project" value="UniProtKB-UniRule"/>
</dbReference>
<keyword evidence="12" id="KW-1185">Reference proteome</keyword>
<evidence type="ECO:0000256" key="1">
    <source>
        <dbReference type="ARBA" id="ARBA00001164"/>
    </source>
</evidence>
<dbReference type="GO" id="GO:0004640">
    <property type="term" value="F:phosphoribosylanthranilate isomerase activity"/>
    <property type="evidence" value="ECO:0007669"/>
    <property type="project" value="UniProtKB-UniRule"/>
</dbReference>
<evidence type="ECO:0000259" key="10">
    <source>
        <dbReference type="Pfam" id="PF00697"/>
    </source>
</evidence>
<dbReference type="UniPathway" id="UPA00035">
    <property type="reaction ID" value="UER00042"/>
</dbReference>
<evidence type="ECO:0000256" key="6">
    <source>
        <dbReference type="ARBA" id="ARBA00022822"/>
    </source>
</evidence>
<dbReference type="EMBL" id="UWOC01000099">
    <property type="protein sequence ID" value="VCU08059.1"/>
    <property type="molecule type" value="Genomic_DNA"/>
</dbReference>
<sequence length="220" mass="22476">MTLEIKICGLSTAVGLDAAITAGADLAGLVVFPPSPRHVDLAAGRALAARARGRIAIVALTVDADDALLGDIVAEIVPDILQLHGRESPARVAAVRARFGRPVMKALPVATAADLAVVPAYAAVADRLLFDAKAPKDATRPGGLGQPFDWHLLERLDPGLAFMLSGGLDAANVAEALRITAAPAVDVSSGVEQAPGDKNPDKIAAFVRAAREAAAALPLP</sequence>
<dbReference type="Gene3D" id="3.20.20.70">
    <property type="entry name" value="Aldolase class I"/>
    <property type="match status" value="1"/>
</dbReference>